<dbReference type="PANTHER" id="PTHR33886:SF8">
    <property type="entry name" value="UNSATURATED RHAMNOGALACTURONAN HYDROLASE (EUROFUNG)"/>
    <property type="match status" value="1"/>
</dbReference>
<evidence type="ECO:0000313" key="5">
    <source>
        <dbReference type="Proteomes" id="UP000261257"/>
    </source>
</evidence>
<name>A0A174C6U5_9FIRM</name>
<sequence>MKINRTDLPGRARELAAAIQKRYPKADEYPYRSWSYPQGYLLMGFIHLWEKTGDELYYQYVLAYCLDHVEEDGSVRGFTGCSMDDMMTGAVLVWMYEHTGEKRFETACRKIRETYRDYPRTREGGFLHNRTEFPGEMWVDGVFMGQMFLCRYGAVFGETECFDEAVLQLELIYRYCHVHDGLLVHAYSEDCLAPWAGPEGRSGCVWSEGLGWYALILTEVLDLLPAGYEGKRMVENQLNQLLAGLEKYQNRENGLWRQVVDRTDDVDNWCDTSGSAMFLYTWKWAADKGIVPVATAGAVLRKGYEGLLARIVPGEDGLPDVHTACQGLCVQKCYEDYIHYPKTVNAQEAVCGCLWALAAAIG</sequence>
<dbReference type="AlphaFoldDB" id="A0A174C6U5"/>
<dbReference type="EC" id="3.2.1.-" evidence="2"/>
<dbReference type="InterPro" id="IPR010905">
    <property type="entry name" value="Glyco_hydro_88"/>
</dbReference>
<dbReference type="Gene3D" id="1.50.10.10">
    <property type="match status" value="1"/>
</dbReference>
<dbReference type="GO" id="GO:0005975">
    <property type="term" value="P:carbohydrate metabolic process"/>
    <property type="evidence" value="ECO:0007669"/>
    <property type="project" value="InterPro"/>
</dbReference>
<dbReference type="Proteomes" id="UP000261257">
    <property type="component" value="Unassembled WGS sequence"/>
</dbReference>
<evidence type="ECO:0000313" key="2">
    <source>
        <dbReference type="EMBL" id="CUO08673.1"/>
    </source>
</evidence>
<organism evidence="2 4">
    <name type="scientific">Hungatella hathewayi</name>
    <dbReference type="NCBI Taxonomy" id="154046"/>
    <lineage>
        <taxon>Bacteria</taxon>
        <taxon>Bacillati</taxon>
        <taxon>Bacillota</taxon>
        <taxon>Clostridia</taxon>
        <taxon>Lachnospirales</taxon>
        <taxon>Lachnospiraceae</taxon>
        <taxon>Hungatella</taxon>
    </lineage>
</organism>
<dbReference type="EC" id="3.2.1.172" evidence="2"/>
<dbReference type="SUPFAM" id="SSF48208">
    <property type="entry name" value="Six-hairpin glycosidases"/>
    <property type="match status" value="1"/>
</dbReference>
<accession>A0A174C6U5</accession>
<keyword evidence="1 2" id="KW-0378">Hydrolase</keyword>
<evidence type="ECO:0000313" key="3">
    <source>
        <dbReference type="EMBL" id="RGL98352.1"/>
    </source>
</evidence>
<dbReference type="InterPro" id="IPR012341">
    <property type="entry name" value="6hp_glycosidase-like_sf"/>
</dbReference>
<dbReference type="PANTHER" id="PTHR33886">
    <property type="entry name" value="UNSATURATED RHAMNOGALACTURONAN HYDROLASE (EUROFUNG)"/>
    <property type="match status" value="1"/>
</dbReference>
<evidence type="ECO:0000313" key="4">
    <source>
        <dbReference type="Proteomes" id="UP000095651"/>
    </source>
</evidence>
<dbReference type="RefSeq" id="WP_055654370.1">
    <property type="nucleotide sequence ID" value="NZ_CABIXC010000003.1"/>
</dbReference>
<dbReference type="GO" id="GO:0102211">
    <property type="term" value="F:unsaturated rhamnogalacturonyl hydrolase activity"/>
    <property type="evidence" value="ECO:0007669"/>
    <property type="project" value="UniProtKB-EC"/>
</dbReference>
<dbReference type="Proteomes" id="UP000095651">
    <property type="component" value="Unassembled WGS sequence"/>
</dbReference>
<dbReference type="EMBL" id="QSSQ01000034">
    <property type="protein sequence ID" value="RGL98352.1"/>
    <property type="molecule type" value="Genomic_DNA"/>
</dbReference>
<evidence type="ECO:0000256" key="1">
    <source>
        <dbReference type="ARBA" id="ARBA00022801"/>
    </source>
</evidence>
<proteinExistence type="predicted"/>
<dbReference type="InterPro" id="IPR008928">
    <property type="entry name" value="6-hairpin_glycosidase_sf"/>
</dbReference>
<dbReference type="Pfam" id="PF07470">
    <property type="entry name" value="Glyco_hydro_88"/>
    <property type="match status" value="1"/>
</dbReference>
<protein>
    <submittedName>
        <fullName evidence="2">Putative d-4,5-unsaturated alpha-glucuronyl hydrolase</fullName>
        <ecNumber evidence="2">3.2.1.-</ecNumber>
        <ecNumber evidence="2">3.2.1.172</ecNumber>
    </submittedName>
</protein>
<reference evidence="2 4" key="1">
    <citation type="submission" date="2015-09" db="EMBL/GenBank/DDBJ databases">
        <authorList>
            <consortium name="Pathogen Informatics"/>
        </authorList>
    </citation>
    <scope>NUCLEOTIDE SEQUENCE [LARGE SCALE GENOMIC DNA]</scope>
    <source>
        <strain evidence="2 4">2789STDY5608850</strain>
    </source>
</reference>
<reference evidence="3 5" key="2">
    <citation type="submission" date="2018-08" db="EMBL/GenBank/DDBJ databases">
        <title>A genome reference for cultivated species of the human gut microbiota.</title>
        <authorList>
            <person name="Zou Y."/>
            <person name="Xue W."/>
            <person name="Luo G."/>
        </authorList>
    </citation>
    <scope>NUCLEOTIDE SEQUENCE [LARGE SCALE GENOMIC DNA]</scope>
    <source>
        <strain evidence="3 5">TF05-11AC</strain>
    </source>
</reference>
<dbReference type="EMBL" id="CYZE01000003">
    <property type="protein sequence ID" value="CUO08673.1"/>
    <property type="molecule type" value="Genomic_DNA"/>
</dbReference>
<dbReference type="InterPro" id="IPR052043">
    <property type="entry name" value="PolySaccharide_Degr_Enz"/>
</dbReference>
<keyword evidence="2" id="KW-0326">Glycosidase</keyword>
<gene>
    <name evidence="2" type="primary">yteR_2</name>
    <name evidence="3" type="ORF">DXC39_24550</name>
    <name evidence="2" type="ORF">ERS852407_01857</name>
</gene>